<dbReference type="Proteomes" id="UP001154282">
    <property type="component" value="Unassembled WGS sequence"/>
</dbReference>
<evidence type="ECO:0000313" key="2">
    <source>
        <dbReference type="Proteomes" id="UP001154282"/>
    </source>
</evidence>
<name>A0AAV0KDR2_9ROSI</name>
<dbReference type="AlphaFoldDB" id="A0AAV0KDR2"/>
<gene>
    <name evidence="1" type="ORF">LITE_LOCUS17808</name>
</gene>
<comment type="caution">
    <text evidence="1">The sequence shown here is derived from an EMBL/GenBank/DDBJ whole genome shotgun (WGS) entry which is preliminary data.</text>
</comment>
<proteinExistence type="predicted"/>
<evidence type="ECO:0000313" key="1">
    <source>
        <dbReference type="EMBL" id="CAI0418934.1"/>
    </source>
</evidence>
<accession>A0AAV0KDR2</accession>
<reference evidence="1" key="1">
    <citation type="submission" date="2022-08" db="EMBL/GenBank/DDBJ databases">
        <authorList>
            <person name="Gutierrez-Valencia J."/>
        </authorList>
    </citation>
    <scope>NUCLEOTIDE SEQUENCE</scope>
</reference>
<keyword evidence="2" id="KW-1185">Reference proteome</keyword>
<protein>
    <submittedName>
        <fullName evidence="1">Uncharacterized protein</fullName>
    </submittedName>
</protein>
<sequence length="42" mass="4659">MLYYHFAGGGCSGMWGGASMPFSMLRFWRSLLISMGRATLLP</sequence>
<organism evidence="1 2">
    <name type="scientific">Linum tenue</name>
    <dbReference type="NCBI Taxonomy" id="586396"/>
    <lineage>
        <taxon>Eukaryota</taxon>
        <taxon>Viridiplantae</taxon>
        <taxon>Streptophyta</taxon>
        <taxon>Embryophyta</taxon>
        <taxon>Tracheophyta</taxon>
        <taxon>Spermatophyta</taxon>
        <taxon>Magnoliopsida</taxon>
        <taxon>eudicotyledons</taxon>
        <taxon>Gunneridae</taxon>
        <taxon>Pentapetalae</taxon>
        <taxon>rosids</taxon>
        <taxon>fabids</taxon>
        <taxon>Malpighiales</taxon>
        <taxon>Linaceae</taxon>
        <taxon>Linum</taxon>
    </lineage>
</organism>
<dbReference type="EMBL" id="CAMGYJ010000005">
    <property type="protein sequence ID" value="CAI0418934.1"/>
    <property type="molecule type" value="Genomic_DNA"/>
</dbReference>